<dbReference type="AlphaFoldDB" id="J9G2M8"/>
<proteinExistence type="predicted"/>
<organism evidence="1">
    <name type="scientific">gut metagenome</name>
    <dbReference type="NCBI Taxonomy" id="749906"/>
    <lineage>
        <taxon>unclassified sequences</taxon>
        <taxon>metagenomes</taxon>
        <taxon>organismal metagenomes</taxon>
    </lineage>
</organism>
<name>J9G2M8_9ZZZZ</name>
<evidence type="ECO:0000313" key="1">
    <source>
        <dbReference type="EMBL" id="EJW96037.1"/>
    </source>
</evidence>
<accession>J9G2M8</accession>
<sequence length="131" mass="15775">MISFTSCEVEVDDFFDDDDIGEMYYSRSRDLCSRTWEDTYVNVDGHHCFQALDFYIDRTGVDYQEVRYPDGSVETMEHRFRWNWDNFQQTVIRMEYGPRDVSYLEEVRIGGNRLSGYLDSFDNYVEYVGRR</sequence>
<reference evidence="1" key="1">
    <citation type="journal article" date="2012" name="PLoS ONE">
        <title>Gene sets for utilization of primary and secondary nutrition supplies in the distal gut of endangered iberian lynx.</title>
        <authorList>
            <person name="Alcaide M."/>
            <person name="Messina E."/>
            <person name="Richter M."/>
            <person name="Bargiela R."/>
            <person name="Peplies J."/>
            <person name="Huws S.A."/>
            <person name="Newbold C.J."/>
            <person name="Golyshin P.N."/>
            <person name="Simon M.A."/>
            <person name="Lopez G."/>
            <person name="Yakimov M.M."/>
            <person name="Ferrer M."/>
        </authorList>
    </citation>
    <scope>NUCLEOTIDE SEQUENCE</scope>
</reference>
<dbReference type="EMBL" id="AMCI01005496">
    <property type="protein sequence ID" value="EJW96037.1"/>
    <property type="molecule type" value="Genomic_DNA"/>
</dbReference>
<gene>
    <name evidence="1" type="ORF">EVA_15857</name>
</gene>
<comment type="caution">
    <text evidence="1">The sequence shown here is derived from an EMBL/GenBank/DDBJ whole genome shotgun (WGS) entry which is preliminary data.</text>
</comment>
<protein>
    <submittedName>
        <fullName evidence="1">Uncharacterized protein</fullName>
    </submittedName>
</protein>